<comment type="caution">
    <text evidence="4">The sequence shown here is derived from an EMBL/GenBank/DDBJ whole genome shotgun (WGS) entry which is preliminary data.</text>
</comment>
<name>A0A9P3UXI4_9MYCO</name>
<keyword evidence="1" id="KW-0808">Transferase</keyword>
<sequence>MRSLGAVMGEVREMNCVGAADATTAGKLRRDLQRWLSDVIDESAEVTDIVLSVNEALANCVEHAYRTHDRVGQIRMQASYDPSVRQLRICVSDRGTWRPPVSRPRTDAMASRGITLMHALAERCTINVCPEGTTVCMDYAPRAGTDTSDG</sequence>
<dbReference type="AlphaFoldDB" id="A0A9P3UXI4"/>
<dbReference type="CDD" id="cd16936">
    <property type="entry name" value="HATPase_RsbW-like"/>
    <property type="match status" value="1"/>
</dbReference>
<organism evidence="4 5">
    <name type="scientific">Mycobacterium kiyosense</name>
    <dbReference type="NCBI Taxonomy" id="2871094"/>
    <lineage>
        <taxon>Bacteria</taxon>
        <taxon>Bacillati</taxon>
        <taxon>Actinomycetota</taxon>
        <taxon>Actinomycetes</taxon>
        <taxon>Mycobacteriales</taxon>
        <taxon>Mycobacteriaceae</taxon>
        <taxon>Mycobacterium</taxon>
    </lineage>
</organism>
<feature type="domain" description="Histidine kinase/HSP90-like ATPase" evidence="2">
    <location>
        <begin position="20"/>
        <end position="137"/>
    </location>
</feature>
<evidence type="ECO:0000313" key="5">
    <source>
        <dbReference type="Proteomes" id="UP001064782"/>
    </source>
</evidence>
<protein>
    <submittedName>
        <fullName evidence="4">Anti-sigma regulatory factor</fullName>
    </submittedName>
</protein>
<evidence type="ECO:0000313" key="3">
    <source>
        <dbReference type="EMBL" id="GLB82343.1"/>
    </source>
</evidence>
<evidence type="ECO:0000313" key="4">
    <source>
        <dbReference type="EMBL" id="GLD30719.1"/>
    </source>
</evidence>
<dbReference type="EMBL" id="BRXE01000011">
    <property type="protein sequence ID" value="GLB82343.1"/>
    <property type="molecule type" value="Genomic_DNA"/>
</dbReference>
<dbReference type="RefSeq" id="WP_264915960.1">
    <property type="nucleotide sequence ID" value="NZ_BRXE01000011.1"/>
</dbReference>
<keyword evidence="5" id="KW-1185">Reference proteome</keyword>
<proteinExistence type="predicted"/>
<dbReference type="InterPro" id="IPR050267">
    <property type="entry name" value="Anti-sigma-factor_SerPK"/>
</dbReference>
<dbReference type="SUPFAM" id="SSF55874">
    <property type="entry name" value="ATPase domain of HSP90 chaperone/DNA topoisomerase II/histidine kinase"/>
    <property type="match status" value="1"/>
</dbReference>
<dbReference type="InterPro" id="IPR036890">
    <property type="entry name" value="HATPase_C_sf"/>
</dbReference>
<dbReference type="InterPro" id="IPR003594">
    <property type="entry name" value="HATPase_dom"/>
</dbReference>
<reference evidence="4" key="1">
    <citation type="submission" date="2022-08" db="EMBL/GenBank/DDBJ databases">
        <title>Mycobacterium kiyosense sp. nov., scotochromogenic slow-glowing species isolated from respiratory specimens.</title>
        <authorList>
            <person name="Fukano H."/>
            <person name="Kazumi Y."/>
            <person name="Sakagami N."/>
            <person name="Ato M."/>
            <person name="Mitarai S."/>
            <person name="Hoshino Y."/>
        </authorList>
    </citation>
    <scope>NUCLEOTIDE SEQUENCE</scope>
    <source>
        <strain evidence="4">1413</strain>
        <strain evidence="3">SRL2020-028</strain>
    </source>
</reference>
<evidence type="ECO:0000256" key="1">
    <source>
        <dbReference type="ARBA" id="ARBA00022527"/>
    </source>
</evidence>
<dbReference type="Proteomes" id="UP001165663">
    <property type="component" value="Unassembled WGS sequence"/>
</dbReference>
<keyword evidence="1" id="KW-0723">Serine/threonine-protein kinase</keyword>
<dbReference type="Gene3D" id="3.30.565.10">
    <property type="entry name" value="Histidine kinase-like ATPase, C-terminal domain"/>
    <property type="match status" value="1"/>
</dbReference>
<dbReference type="EMBL" id="BRZI01000016">
    <property type="protein sequence ID" value="GLD30719.1"/>
    <property type="molecule type" value="Genomic_DNA"/>
</dbReference>
<dbReference type="GO" id="GO:0004674">
    <property type="term" value="F:protein serine/threonine kinase activity"/>
    <property type="evidence" value="ECO:0007669"/>
    <property type="project" value="UniProtKB-KW"/>
</dbReference>
<evidence type="ECO:0000259" key="2">
    <source>
        <dbReference type="Pfam" id="PF13581"/>
    </source>
</evidence>
<dbReference type="PANTHER" id="PTHR35526:SF3">
    <property type="entry name" value="ANTI-SIGMA-F FACTOR RSBW"/>
    <property type="match status" value="1"/>
</dbReference>
<keyword evidence="1" id="KW-0418">Kinase</keyword>
<dbReference type="Pfam" id="PF13581">
    <property type="entry name" value="HATPase_c_2"/>
    <property type="match status" value="1"/>
</dbReference>
<accession>A0A9P3UXI4</accession>
<dbReference type="Proteomes" id="UP001064782">
    <property type="component" value="Unassembled WGS sequence"/>
</dbReference>
<dbReference type="PANTHER" id="PTHR35526">
    <property type="entry name" value="ANTI-SIGMA-F FACTOR RSBW-RELATED"/>
    <property type="match status" value="1"/>
</dbReference>
<gene>
    <name evidence="4" type="ORF">Mkiyose1413_26020</name>
    <name evidence="3" type="ORF">SRL2020028_15990</name>
</gene>